<reference evidence="11" key="1">
    <citation type="journal article" date="2019" name="Int. J. Syst. Evol. Microbiol.">
        <title>The Global Catalogue of Microorganisms (GCM) 10K type strain sequencing project: providing services to taxonomists for standard genome sequencing and annotation.</title>
        <authorList>
            <consortium name="The Broad Institute Genomics Platform"/>
            <consortium name="The Broad Institute Genome Sequencing Center for Infectious Disease"/>
            <person name="Wu L."/>
            <person name="Ma J."/>
        </authorList>
    </citation>
    <scope>NUCLEOTIDE SEQUENCE [LARGE SCALE GENOMIC DNA]</scope>
    <source>
        <strain evidence="11">KCTC 13193</strain>
    </source>
</reference>
<evidence type="ECO:0000256" key="1">
    <source>
        <dbReference type="ARBA" id="ARBA00004651"/>
    </source>
</evidence>
<comment type="subcellular location">
    <subcellularLocation>
        <location evidence="1">Cell membrane</location>
        <topology evidence="1">Multi-pass membrane protein</topology>
    </subcellularLocation>
</comment>
<feature type="transmembrane region" description="Helical" evidence="7">
    <location>
        <begin position="49"/>
        <end position="70"/>
    </location>
</feature>
<sequence length="576" mass="63221">MNELKNRLSAQRRSMISLLLFSVLLGFLAILQAYFLVSAVDLVFLKEAVFSDILMVLIGLFIVLLARTAVSYWNGRTGIRMASKVKADLRRELLNRFSTSPVQSSVSGQSGRKVSVMLDAVDEVDSYFSEYIPQVFQASIIPVFVLIAVFTQHVNSGLIMLITAPFIPVFMIVIGIQTKKKSEEQLEKMAAFSGQFLDKLQGLTTLKLFGKAKRQKDEIEKGSIGFREATMEILKIAFMNSFALEVITMLSIGLVALELAIQLIIYESIAFFTAFFVLLLVPEFYNSLKDLGNAFHNGKSSMGAAAKIQEELDQYGENGGWESLQFNGDGAPAIQLDDISFSYGEERFALRNINAFLPPGSQAAIAGKSGSGKTTLLHLIAGLVTPDEGHVQADGNPLSAYQEKEWFNRLSYITQHPYIFSGTIRENIAIGANGNPSEEHIKMAAKQAGLSKMIEELEHGYDTPVGEAGRGLSGGEKQRLALARAFLKKPSVILFDEPTTGLDLYTEQILQASIDELAEHATIITVAHRLHTIRNADIILFLEDGKVAASGNHDKLMETSPAYKAMVTAQQGGQQS</sequence>
<feature type="transmembrane region" description="Helical" evidence="7">
    <location>
        <begin position="158"/>
        <end position="176"/>
    </location>
</feature>
<feature type="transmembrane region" description="Helical" evidence="7">
    <location>
        <begin position="236"/>
        <end position="257"/>
    </location>
</feature>
<dbReference type="Pfam" id="PF00664">
    <property type="entry name" value="ABC_membrane"/>
    <property type="match status" value="1"/>
</dbReference>
<evidence type="ECO:0000259" key="8">
    <source>
        <dbReference type="PROSITE" id="PS50893"/>
    </source>
</evidence>
<dbReference type="Gene3D" id="1.20.1560.10">
    <property type="entry name" value="ABC transporter type 1, transmembrane domain"/>
    <property type="match status" value="1"/>
</dbReference>
<dbReference type="PANTHER" id="PTHR24221:SF590">
    <property type="entry name" value="COMPONENT LINKED WITH THE ASSEMBLY OF CYTOCHROME' TRANSPORT TRANSMEMBRANE ATP-BINDING PROTEIN ABC TRANSPORTER CYDD-RELATED"/>
    <property type="match status" value="1"/>
</dbReference>
<gene>
    <name evidence="10" type="primary">cydD</name>
    <name evidence="10" type="ORF">ACFODW_03570</name>
</gene>
<dbReference type="Pfam" id="PF00005">
    <property type="entry name" value="ABC_tran"/>
    <property type="match status" value="1"/>
</dbReference>
<dbReference type="InterPro" id="IPR003439">
    <property type="entry name" value="ABC_transporter-like_ATP-bd"/>
</dbReference>
<evidence type="ECO:0000256" key="2">
    <source>
        <dbReference type="ARBA" id="ARBA00022692"/>
    </source>
</evidence>
<dbReference type="InterPro" id="IPR011527">
    <property type="entry name" value="ABC1_TM_dom"/>
</dbReference>
<dbReference type="CDD" id="cd18584">
    <property type="entry name" value="ABC_6TM_AarD_CydD"/>
    <property type="match status" value="1"/>
</dbReference>
<dbReference type="Gene3D" id="3.40.50.300">
    <property type="entry name" value="P-loop containing nucleotide triphosphate hydrolases"/>
    <property type="match status" value="1"/>
</dbReference>
<feature type="domain" description="ABC transmembrane type-1" evidence="9">
    <location>
        <begin position="18"/>
        <end position="300"/>
    </location>
</feature>
<evidence type="ECO:0000256" key="5">
    <source>
        <dbReference type="ARBA" id="ARBA00022989"/>
    </source>
</evidence>
<evidence type="ECO:0000256" key="7">
    <source>
        <dbReference type="SAM" id="Phobius"/>
    </source>
</evidence>
<evidence type="ECO:0000256" key="4">
    <source>
        <dbReference type="ARBA" id="ARBA00022840"/>
    </source>
</evidence>
<protein>
    <submittedName>
        <fullName evidence="10">Thiol reductant ABC exporter subunit CydD</fullName>
    </submittedName>
</protein>
<dbReference type="EMBL" id="JBHRRZ010000006">
    <property type="protein sequence ID" value="MFC2947439.1"/>
    <property type="molecule type" value="Genomic_DNA"/>
</dbReference>
<dbReference type="SUPFAM" id="SSF52540">
    <property type="entry name" value="P-loop containing nucleoside triphosphate hydrolases"/>
    <property type="match status" value="1"/>
</dbReference>
<dbReference type="Proteomes" id="UP001595387">
    <property type="component" value="Unassembled WGS sequence"/>
</dbReference>
<dbReference type="InterPro" id="IPR027417">
    <property type="entry name" value="P-loop_NTPase"/>
</dbReference>
<dbReference type="SUPFAM" id="SSF90123">
    <property type="entry name" value="ABC transporter transmembrane region"/>
    <property type="match status" value="1"/>
</dbReference>
<feature type="domain" description="ABC transporter" evidence="8">
    <location>
        <begin position="334"/>
        <end position="569"/>
    </location>
</feature>
<dbReference type="PROSITE" id="PS50929">
    <property type="entry name" value="ABC_TM1F"/>
    <property type="match status" value="1"/>
</dbReference>
<evidence type="ECO:0000256" key="3">
    <source>
        <dbReference type="ARBA" id="ARBA00022741"/>
    </source>
</evidence>
<keyword evidence="2 7" id="KW-0812">Transmembrane</keyword>
<dbReference type="PROSITE" id="PS50893">
    <property type="entry name" value="ABC_TRANSPORTER_2"/>
    <property type="match status" value="1"/>
</dbReference>
<evidence type="ECO:0000256" key="6">
    <source>
        <dbReference type="ARBA" id="ARBA00023136"/>
    </source>
</evidence>
<feature type="transmembrane region" description="Helical" evidence="7">
    <location>
        <begin position="263"/>
        <end position="281"/>
    </location>
</feature>
<organism evidence="10 11">
    <name type="scientific">Virgibacillus sediminis</name>
    <dbReference type="NCBI Taxonomy" id="202260"/>
    <lineage>
        <taxon>Bacteria</taxon>
        <taxon>Bacillati</taxon>
        <taxon>Bacillota</taxon>
        <taxon>Bacilli</taxon>
        <taxon>Bacillales</taxon>
        <taxon>Bacillaceae</taxon>
        <taxon>Virgibacillus</taxon>
    </lineage>
</organism>
<comment type="caution">
    <text evidence="10">The sequence shown here is derived from an EMBL/GenBank/DDBJ whole genome shotgun (WGS) entry which is preliminary data.</text>
</comment>
<dbReference type="InterPro" id="IPR003593">
    <property type="entry name" value="AAA+_ATPase"/>
</dbReference>
<dbReference type="InterPro" id="IPR014216">
    <property type="entry name" value="ABC_transptr_CydD"/>
</dbReference>
<proteinExistence type="predicted"/>
<accession>A0ABV7A382</accession>
<evidence type="ECO:0000259" key="9">
    <source>
        <dbReference type="PROSITE" id="PS50929"/>
    </source>
</evidence>
<keyword evidence="4" id="KW-0067">ATP-binding</keyword>
<feature type="transmembrane region" description="Helical" evidence="7">
    <location>
        <begin position="135"/>
        <end position="152"/>
    </location>
</feature>
<dbReference type="PROSITE" id="PS00211">
    <property type="entry name" value="ABC_TRANSPORTER_1"/>
    <property type="match status" value="1"/>
</dbReference>
<dbReference type="InterPro" id="IPR039421">
    <property type="entry name" value="Type_1_exporter"/>
</dbReference>
<dbReference type="InterPro" id="IPR017871">
    <property type="entry name" value="ABC_transporter-like_CS"/>
</dbReference>
<dbReference type="RefSeq" id="WP_390303087.1">
    <property type="nucleotide sequence ID" value="NZ_JBHRRZ010000006.1"/>
</dbReference>
<keyword evidence="6 7" id="KW-0472">Membrane</keyword>
<dbReference type="SMART" id="SM00382">
    <property type="entry name" value="AAA"/>
    <property type="match status" value="1"/>
</dbReference>
<keyword evidence="3" id="KW-0547">Nucleotide-binding</keyword>
<evidence type="ECO:0000313" key="10">
    <source>
        <dbReference type="EMBL" id="MFC2947439.1"/>
    </source>
</evidence>
<keyword evidence="5 7" id="KW-1133">Transmembrane helix</keyword>
<name>A0ABV7A382_9BACI</name>
<dbReference type="InterPro" id="IPR036640">
    <property type="entry name" value="ABC1_TM_sf"/>
</dbReference>
<evidence type="ECO:0000313" key="11">
    <source>
        <dbReference type="Proteomes" id="UP001595387"/>
    </source>
</evidence>
<dbReference type="NCBIfam" id="TIGR02857">
    <property type="entry name" value="CydD"/>
    <property type="match status" value="1"/>
</dbReference>
<keyword evidence="11" id="KW-1185">Reference proteome</keyword>
<dbReference type="PANTHER" id="PTHR24221">
    <property type="entry name" value="ATP-BINDING CASSETTE SUB-FAMILY B"/>
    <property type="match status" value="1"/>
</dbReference>